<name>A0ACB8YTT0_CICIN</name>
<sequence>MTSLLPHQRHLDDDEFLNKQCPQNLELIWHAKVSSSIYPTPLIADINSSVYHSDGNLDVVVPSFVRYLEVLDGDKLPGSLEHLGENMLAFLLHTASSFKLSKMEAIEKSDVDTAIYFDILSSTIRAVAVYTRPFLSADHKPQFCVRVSEWLEGLASKALDLDNKASFKLQWCSKNKKDDQHKHDIVSFEKRNITTAERGSKQISLKWETPPQTPQTVLILTKPNSTSVKILCAEIVR</sequence>
<evidence type="ECO:0000313" key="1">
    <source>
        <dbReference type="EMBL" id="KAI3688526.1"/>
    </source>
</evidence>
<evidence type="ECO:0000313" key="2">
    <source>
        <dbReference type="Proteomes" id="UP001055811"/>
    </source>
</evidence>
<protein>
    <submittedName>
        <fullName evidence="1">Uncharacterized protein</fullName>
    </submittedName>
</protein>
<keyword evidence="2" id="KW-1185">Reference proteome</keyword>
<gene>
    <name evidence="1" type="ORF">L2E82_46158</name>
</gene>
<accession>A0ACB8YTT0</accession>
<comment type="caution">
    <text evidence="1">The sequence shown here is derived from an EMBL/GenBank/DDBJ whole genome shotgun (WGS) entry which is preliminary data.</text>
</comment>
<dbReference type="EMBL" id="CM042017">
    <property type="protein sequence ID" value="KAI3688526.1"/>
    <property type="molecule type" value="Genomic_DNA"/>
</dbReference>
<reference evidence="1 2" key="2">
    <citation type="journal article" date="2022" name="Mol. Ecol. Resour.">
        <title>The genomes of chicory, endive, great burdock and yacon provide insights into Asteraceae paleo-polyploidization history and plant inulin production.</title>
        <authorList>
            <person name="Fan W."/>
            <person name="Wang S."/>
            <person name="Wang H."/>
            <person name="Wang A."/>
            <person name="Jiang F."/>
            <person name="Liu H."/>
            <person name="Zhao H."/>
            <person name="Xu D."/>
            <person name="Zhang Y."/>
        </authorList>
    </citation>
    <scope>NUCLEOTIDE SEQUENCE [LARGE SCALE GENOMIC DNA]</scope>
    <source>
        <strain evidence="2">cv. Punajuju</strain>
        <tissue evidence="1">Leaves</tissue>
    </source>
</reference>
<reference evidence="2" key="1">
    <citation type="journal article" date="2022" name="Mol. Ecol. Resour.">
        <title>The genomes of chicory, endive, great burdock and yacon provide insights into Asteraceae palaeo-polyploidization history and plant inulin production.</title>
        <authorList>
            <person name="Fan W."/>
            <person name="Wang S."/>
            <person name="Wang H."/>
            <person name="Wang A."/>
            <person name="Jiang F."/>
            <person name="Liu H."/>
            <person name="Zhao H."/>
            <person name="Xu D."/>
            <person name="Zhang Y."/>
        </authorList>
    </citation>
    <scope>NUCLEOTIDE SEQUENCE [LARGE SCALE GENOMIC DNA]</scope>
    <source>
        <strain evidence="2">cv. Punajuju</strain>
    </source>
</reference>
<dbReference type="Proteomes" id="UP001055811">
    <property type="component" value="Linkage Group LG09"/>
</dbReference>
<proteinExistence type="predicted"/>
<organism evidence="1 2">
    <name type="scientific">Cichorium intybus</name>
    <name type="common">Chicory</name>
    <dbReference type="NCBI Taxonomy" id="13427"/>
    <lineage>
        <taxon>Eukaryota</taxon>
        <taxon>Viridiplantae</taxon>
        <taxon>Streptophyta</taxon>
        <taxon>Embryophyta</taxon>
        <taxon>Tracheophyta</taxon>
        <taxon>Spermatophyta</taxon>
        <taxon>Magnoliopsida</taxon>
        <taxon>eudicotyledons</taxon>
        <taxon>Gunneridae</taxon>
        <taxon>Pentapetalae</taxon>
        <taxon>asterids</taxon>
        <taxon>campanulids</taxon>
        <taxon>Asterales</taxon>
        <taxon>Asteraceae</taxon>
        <taxon>Cichorioideae</taxon>
        <taxon>Cichorieae</taxon>
        <taxon>Cichoriinae</taxon>
        <taxon>Cichorium</taxon>
    </lineage>
</organism>